<sequence>MNCMSKLLVGAAAAIVVTTGTVQAEAVSSHNVMQAQAHAYNKQQLLEMVNRADVQEKLVSLGVSQGDAVSRINGMTNSEIAQLNSQLNDAPAGGVVGAVMTVLAIIAILDLVGVTDVYPFIRPINS</sequence>
<evidence type="ECO:0000313" key="4">
    <source>
        <dbReference type="Proteomes" id="UP001170717"/>
    </source>
</evidence>
<dbReference type="InterPro" id="IPR016924">
    <property type="entry name" value="UCP029543"/>
</dbReference>
<keyword evidence="1" id="KW-1133">Transmembrane helix</keyword>
<dbReference type="AlphaFoldDB" id="A0AAW7YZA4"/>
<dbReference type="InterPro" id="IPR046735">
    <property type="entry name" value="PA2779-like"/>
</dbReference>
<reference evidence="3" key="1">
    <citation type="submission" date="2023-07" db="EMBL/GenBank/DDBJ databases">
        <title>Genome content predicts the carbon catabolic preferences of heterotrophic bacteria.</title>
        <authorList>
            <person name="Gralka M."/>
        </authorList>
    </citation>
    <scope>NUCLEOTIDE SEQUENCE</scope>
    <source>
        <strain evidence="3">F2M12</strain>
    </source>
</reference>
<dbReference type="NCBIfam" id="NF033919">
    <property type="entry name" value="PA2779_fam"/>
    <property type="match status" value="1"/>
</dbReference>
<keyword evidence="1" id="KW-0472">Membrane</keyword>
<evidence type="ECO:0000313" key="3">
    <source>
        <dbReference type="EMBL" id="MDO6576297.1"/>
    </source>
</evidence>
<feature type="signal peptide" evidence="2">
    <location>
        <begin position="1"/>
        <end position="24"/>
    </location>
</feature>
<feature type="chain" id="PRO_5043868870" evidence="2">
    <location>
        <begin position="25"/>
        <end position="126"/>
    </location>
</feature>
<accession>A0AAW7YZA4</accession>
<evidence type="ECO:0000256" key="1">
    <source>
        <dbReference type="SAM" id="Phobius"/>
    </source>
</evidence>
<gene>
    <name evidence="3" type="ORF">Q4527_02800</name>
</gene>
<evidence type="ECO:0000256" key="2">
    <source>
        <dbReference type="SAM" id="SignalP"/>
    </source>
</evidence>
<proteinExistence type="predicted"/>
<feature type="transmembrane region" description="Helical" evidence="1">
    <location>
        <begin position="95"/>
        <end position="121"/>
    </location>
</feature>
<dbReference type="Proteomes" id="UP001170717">
    <property type="component" value="Unassembled WGS sequence"/>
</dbReference>
<dbReference type="Pfam" id="PF20332">
    <property type="entry name" value="DUF6627"/>
    <property type="match status" value="1"/>
</dbReference>
<protein>
    <submittedName>
        <fullName evidence="3">PA2779 family protein</fullName>
    </submittedName>
</protein>
<keyword evidence="2" id="KW-0732">Signal</keyword>
<dbReference type="EMBL" id="JAUOQI010000002">
    <property type="protein sequence ID" value="MDO6576297.1"/>
    <property type="molecule type" value="Genomic_DNA"/>
</dbReference>
<keyword evidence="1" id="KW-0812">Transmembrane</keyword>
<comment type="caution">
    <text evidence="3">The sequence shown here is derived from an EMBL/GenBank/DDBJ whole genome shotgun (WGS) entry which is preliminary data.</text>
</comment>
<organism evidence="3 4">
    <name type="scientific">Alteromonas stellipolaris</name>
    <dbReference type="NCBI Taxonomy" id="233316"/>
    <lineage>
        <taxon>Bacteria</taxon>
        <taxon>Pseudomonadati</taxon>
        <taxon>Pseudomonadota</taxon>
        <taxon>Gammaproteobacteria</taxon>
        <taxon>Alteromonadales</taxon>
        <taxon>Alteromonadaceae</taxon>
        <taxon>Alteromonas/Salinimonas group</taxon>
        <taxon>Alteromonas</taxon>
    </lineage>
</organism>
<name>A0AAW7YZA4_9ALTE</name>
<dbReference type="PIRSF" id="PIRSF029543">
    <property type="entry name" value="UCP029543"/>
    <property type="match status" value="1"/>
</dbReference>